<sequence>MGADKEVMRLGVELSIFVAQSMFLTCDDIHIICGSGISYEEKQEVPMLERMINVIHYVYFKFIEPKNGVYHINGMSVLRLDILTLWNYNYREAIFTCDWDFMSSIEEQLKQSKEKLRCGKAVSEANEIRREAIECNIFGLRKSLFDIEYNEATQTLKSIKNGILHDLFVPQQNQVAPQPN</sequence>
<dbReference type="Proteomes" id="UP000824890">
    <property type="component" value="Unassembled WGS sequence"/>
</dbReference>
<proteinExistence type="predicted"/>
<dbReference type="InterPro" id="IPR009568">
    <property type="entry name" value="DUF1184"/>
</dbReference>
<gene>
    <name evidence="1" type="ORF">HID58_022996</name>
</gene>
<comment type="caution">
    <text evidence="1">The sequence shown here is derived from an EMBL/GenBank/DDBJ whole genome shotgun (WGS) entry which is preliminary data.</text>
</comment>
<accession>A0ABQ8D0U8</accession>
<evidence type="ECO:0000313" key="1">
    <source>
        <dbReference type="EMBL" id="KAH0922978.1"/>
    </source>
</evidence>
<organism evidence="1 2">
    <name type="scientific">Brassica napus</name>
    <name type="common">Rape</name>
    <dbReference type="NCBI Taxonomy" id="3708"/>
    <lineage>
        <taxon>Eukaryota</taxon>
        <taxon>Viridiplantae</taxon>
        <taxon>Streptophyta</taxon>
        <taxon>Embryophyta</taxon>
        <taxon>Tracheophyta</taxon>
        <taxon>Spermatophyta</taxon>
        <taxon>Magnoliopsida</taxon>
        <taxon>eudicotyledons</taxon>
        <taxon>Gunneridae</taxon>
        <taxon>Pentapetalae</taxon>
        <taxon>rosids</taxon>
        <taxon>malvids</taxon>
        <taxon>Brassicales</taxon>
        <taxon>Brassicaceae</taxon>
        <taxon>Brassiceae</taxon>
        <taxon>Brassica</taxon>
    </lineage>
</organism>
<evidence type="ECO:0000313" key="2">
    <source>
        <dbReference type="Proteomes" id="UP000824890"/>
    </source>
</evidence>
<dbReference type="EMBL" id="JAGKQM010000006">
    <property type="protein sequence ID" value="KAH0922978.1"/>
    <property type="molecule type" value="Genomic_DNA"/>
</dbReference>
<keyword evidence="2" id="KW-1185">Reference proteome</keyword>
<protein>
    <submittedName>
        <fullName evidence="1">Uncharacterized protein</fullName>
    </submittedName>
</protein>
<reference evidence="1 2" key="1">
    <citation type="submission" date="2021-05" db="EMBL/GenBank/DDBJ databases">
        <title>Genome Assembly of Synthetic Allotetraploid Brassica napus Reveals Homoeologous Exchanges between Subgenomes.</title>
        <authorList>
            <person name="Davis J.T."/>
        </authorList>
    </citation>
    <scope>NUCLEOTIDE SEQUENCE [LARGE SCALE GENOMIC DNA]</scope>
    <source>
        <strain evidence="2">cv. Da-Ae</strain>
        <tissue evidence="1">Seedling</tissue>
    </source>
</reference>
<dbReference type="Pfam" id="PF06683">
    <property type="entry name" value="DUF1184"/>
    <property type="match status" value="1"/>
</dbReference>
<name>A0ABQ8D0U8_BRANA</name>